<name>A0A8D3WQ37_STRFA</name>
<dbReference type="EMBL" id="CP002477">
    <property type="protein sequence ID" value="ADW07968.1"/>
    <property type="molecule type" value="Genomic_DNA"/>
</dbReference>
<evidence type="ECO:0000313" key="2">
    <source>
        <dbReference type="Proteomes" id="UP000002066"/>
    </source>
</evidence>
<dbReference type="OrthoDB" id="3515986at2"/>
<accession>A0A8D3WQ37</accession>
<dbReference type="Proteomes" id="UP000002066">
    <property type="component" value="Plasmid pSFLA02"/>
</dbReference>
<organism evidence="1 2">
    <name type="scientific">Streptomyces pratensis (strain ATCC 33331 / IAF-45CD)</name>
    <dbReference type="NCBI Taxonomy" id="591167"/>
    <lineage>
        <taxon>Bacteria</taxon>
        <taxon>Bacillati</taxon>
        <taxon>Actinomycetota</taxon>
        <taxon>Actinomycetes</taxon>
        <taxon>Kitasatosporales</taxon>
        <taxon>Streptomycetaceae</taxon>
        <taxon>Streptomyces</taxon>
    </lineage>
</organism>
<gene>
    <name evidence="1" type="ORF">Sfla_6670</name>
</gene>
<evidence type="ECO:0000313" key="1">
    <source>
        <dbReference type="EMBL" id="ADW07968.1"/>
    </source>
</evidence>
<keyword evidence="1" id="KW-0614">Plasmid</keyword>
<geneLocation type="plasmid" evidence="1 2">
    <name>pSFLA02</name>
</geneLocation>
<sequence>MARVPENVDAQQLHVAARRVLLDGLTALSDQLDALTVVGAQAVYLRTPEAALRTSFTSDGDISIDPDRLQNVPLLDQALLEAGFELLRDNQPGLWARTQRIGGQEVPIEFDLLMAKGLAPKIGSRSVKIPPHGVMSARWVPGLEVAAVDRSPMTITSLEAADARTIIVNVAGPAALLVAKAFKINDRLKQADARPERLTHKDAGDVLRIIRAIPVAQVTASFAKLREDPRVGEITQEGLQLLQDLFGGPTTPGVGMAVQALSGDLPEATVRALAPAYVSRLM</sequence>
<protein>
    <submittedName>
        <fullName evidence="1">Uncharacterized protein</fullName>
    </submittedName>
</protein>
<proteinExistence type="predicted"/>
<dbReference type="KEGG" id="sfa:Sfla_6670"/>
<reference evidence="1 2" key="1">
    <citation type="submission" date="2011-01" db="EMBL/GenBank/DDBJ databases">
        <title>Complete sequence of plasmid2 of Streptomyces flavogriseus ATCC 33331.</title>
        <authorList>
            <consortium name="US DOE Joint Genome Institute"/>
            <person name="Lucas S."/>
            <person name="Copeland A."/>
            <person name="Lapidus A."/>
            <person name="Cheng J.-F."/>
            <person name="Goodwin L."/>
            <person name="Pitluck S."/>
            <person name="Davenport K."/>
            <person name="Detter J.C."/>
            <person name="Han C."/>
            <person name="Tapia R."/>
            <person name="Land M."/>
            <person name="Hauser L."/>
            <person name="Kyrpides N."/>
            <person name="Ivanova N."/>
            <person name="Ovchinnikova G."/>
            <person name="Pagani I."/>
            <person name="Brumm P."/>
            <person name="Mead D."/>
            <person name="Woyke T."/>
        </authorList>
    </citation>
    <scope>NUCLEOTIDE SEQUENCE [LARGE SCALE GENOMIC DNA]</scope>
    <source>
        <strain evidence="2">ATCC 33331 / IAF-45CD</strain>
        <plasmid evidence="1 2">pSFLA02</plasmid>
    </source>
</reference>
<dbReference type="AlphaFoldDB" id="A0A8D3WQ37"/>